<keyword evidence="2 4" id="KW-0378">Hydrolase</keyword>
<dbReference type="Gene3D" id="1.10.3210.10">
    <property type="entry name" value="Hypothetical protein af1432"/>
    <property type="match status" value="1"/>
</dbReference>
<keyword evidence="1" id="KW-0479">Metal-binding</keyword>
<dbReference type="PANTHER" id="PTHR11845:SF13">
    <property type="entry name" value="5'-DEOXYNUCLEOTIDASE HDDC2"/>
    <property type="match status" value="1"/>
</dbReference>
<feature type="domain" description="HD" evidence="3">
    <location>
        <begin position="15"/>
        <end position="176"/>
    </location>
</feature>
<evidence type="ECO:0000256" key="1">
    <source>
        <dbReference type="ARBA" id="ARBA00022723"/>
    </source>
</evidence>
<sequence>MSERLQQQIEFIREVDKLKSVLRQSYIMDQTRRENDAEHTWHITLMAWVLQEYIEPSEVNLIRVMKMLLVHDLVEIDAGDTFAYDEKGHEDKFEREQAAAKRIFGLLPKEQRDEMMLLWLEFEERETIEALYAASMDRIQPILHNYYTQGRSWKAHDVRSTQVLARIQFLRKDMPKLYEHIEKLMADAVRQGYIRS</sequence>
<evidence type="ECO:0000259" key="3">
    <source>
        <dbReference type="Pfam" id="PF13023"/>
    </source>
</evidence>
<dbReference type="eggNOG" id="COG1896">
    <property type="taxonomic scope" value="Bacteria"/>
</dbReference>
<dbReference type="SUPFAM" id="SSF109604">
    <property type="entry name" value="HD-domain/PDEase-like"/>
    <property type="match status" value="1"/>
</dbReference>
<protein>
    <submittedName>
        <fullName evidence="4">Hydrolase</fullName>
    </submittedName>
</protein>
<dbReference type="GO" id="GO:0002953">
    <property type="term" value="F:5'-deoxynucleotidase activity"/>
    <property type="evidence" value="ECO:0007669"/>
    <property type="project" value="InterPro"/>
</dbReference>
<organism evidence="4 5">
    <name type="scientific">Paenibacillus pini JCM 16418</name>
    <dbReference type="NCBI Taxonomy" id="1236976"/>
    <lineage>
        <taxon>Bacteria</taxon>
        <taxon>Bacillati</taxon>
        <taxon>Bacillota</taxon>
        <taxon>Bacilli</taxon>
        <taxon>Bacillales</taxon>
        <taxon>Paenibacillaceae</taxon>
        <taxon>Paenibacillus</taxon>
    </lineage>
</organism>
<gene>
    <name evidence="4" type="ORF">JCM16418_663</name>
</gene>
<dbReference type="InterPro" id="IPR006674">
    <property type="entry name" value="HD_domain"/>
</dbReference>
<accession>W7YQ37</accession>
<name>W7YQ37_9BACL</name>
<dbReference type="InterPro" id="IPR039356">
    <property type="entry name" value="YfbR/HDDC2"/>
</dbReference>
<dbReference type="STRING" id="1236976.JCM16418_663"/>
<dbReference type="Pfam" id="PF13023">
    <property type="entry name" value="HD_3"/>
    <property type="match status" value="1"/>
</dbReference>
<dbReference type="GO" id="GO:0005737">
    <property type="term" value="C:cytoplasm"/>
    <property type="evidence" value="ECO:0007669"/>
    <property type="project" value="TreeGrafter"/>
</dbReference>
<dbReference type="PANTHER" id="PTHR11845">
    <property type="entry name" value="5'-DEOXYNUCLEOTIDASE HDDC2"/>
    <property type="match status" value="1"/>
</dbReference>
<dbReference type="EMBL" id="BAVZ01000001">
    <property type="protein sequence ID" value="GAF06691.1"/>
    <property type="molecule type" value="Genomic_DNA"/>
</dbReference>
<dbReference type="GO" id="GO:0046872">
    <property type="term" value="F:metal ion binding"/>
    <property type="evidence" value="ECO:0007669"/>
    <property type="project" value="UniProtKB-KW"/>
</dbReference>
<comment type="caution">
    <text evidence="4">The sequence shown here is derived from an EMBL/GenBank/DDBJ whole genome shotgun (WGS) entry which is preliminary data.</text>
</comment>
<keyword evidence="5" id="KW-1185">Reference proteome</keyword>
<evidence type="ECO:0000313" key="4">
    <source>
        <dbReference type="EMBL" id="GAF06691.1"/>
    </source>
</evidence>
<evidence type="ECO:0000256" key="2">
    <source>
        <dbReference type="ARBA" id="ARBA00022801"/>
    </source>
</evidence>
<dbReference type="RefSeq" id="WP_036645923.1">
    <property type="nucleotide sequence ID" value="NZ_BAVZ01000001.1"/>
</dbReference>
<dbReference type="AlphaFoldDB" id="W7YQ37"/>
<evidence type="ECO:0000313" key="5">
    <source>
        <dbReference type="Proteomes" id="UP000019364"/>
    </source>
</evidence>
<dbReference type="Proteomes" id="UP000019364">
    <property type="component" value="Unassembled WGS sequence"/>
</dbReference>
<reference evidence="4 5" key="1">
    <citation type="journal article" date="2014" name="Genome Announc.">
        <title>Draft Genome Sequence of Paenibacillus pini JCM 16418T, Isolated from the Rhizosphere of Pine Tree.</title>
        <authorList>
            <person name="Yuki M."/>
            <person name="Oshima K."/>
            <person name="Suda W."/>
            <person name="Oshida Y."/>
            <person name="Kitamura K."/>
            <person name="Iida Y."/>
            <person name="Hattori M."/>
            <person name="Ohkuma M."/>
        </authorList>
    </citation>
    <scope>NUCLEOTIDE SEQUENCE [LARGE SCALE GENOMIC DNA]</scope>
    <source>
        <strain evidence="4 5">JCM 16418</strain>
    </source>
</reference>
<proteinExistence type="predicted"/>